<comment type="caution">
    <text evidence="6">The sequence shown here is derived from an EMBL/GenBank/DDBJ whole genome shotgun (WGS) entry which is preliminary data.</text>
</comment>
<evidence type="ECO:0000256" key="1">
    <source>
        <dbReference type="ARBA" id="ARBA00004141"/>
    </source>
</evidence>
<dbReference type="RefSeq" id="WP_341725054.1">
    <property type="nucleotide sequence ID" value="NZ_JBBWWT010000002.1"/>
</dbReference>
<reference evidence="6 7" key="1">
    <citation type="submission" date="2024-04" db="EMBL/GenBank/DDBJ databases">
        <title>Draft genome sequence of Pseudoxanthomonas putridarboris WD12.</title>
        <authorList>
            <person name="Oh J."/>
        </authorList>
    </citation>
    <scope>NUCLEOTIDE SEQUENCE [LARGE SCALE GENOMIC DNA]</scope>
    <source>
        <strain evidence="6 7">WD12</strain>
    </source>
</reference>
<evidence type="ECO:0000313" key="6">
    <source>
        <dbReference type="EMBL" id="MEL1263874.1"/>
    </source>
</evidence>
<protein>
    <submittedName>
        <fullName evidence="6">DUF4870 domain-containing protein</fullName>
    </submittedName>
</protein>
<dbReference type="Proteomes" id="UP001459204">
    <property type="component" value="Unassembled WGS sequence"/>
</dbReference>
<evidence type="ECO:0000256" key="5">
    <source>
        <dbReference type="SAM" id="Phobius"/>
    </source>
</evidence>
<name>A0ABU9IY64_9GAMM</name>
<keyword evidence="2 5" id="KW-0812">Transmembrane</keyword>
<organism evidence="6 7">
    <name type="scientific">Pseudoxanthomonas putridarboris</name>
    <dbReference type="NCBI Taxonomy" id="752605"/>
    <lineage>
        <taxon>Bacteria</taxon>
        <taxon>Pseudomonadati</taxon>
        <taxon>Pseudomonadota</taxon>
        <taxon>Gammaproteobacteria</taxon>
        <taxon>Lysobacterales</taxon>
        <taxon>Lysobacteraceae</taxon>
        <taxon>Pseudoxanthomonas</taxon>
    </lineage>
</organism>
<keyword evidence="7" id="KW-1185">Reference proteome</keyword>
<sequence length="119" mass="12745">MSPSTVSPEERTGAFATYLLTAFLGVIGALIGWAIFKDKGAFAKDQTTEALNWAITAMIAYIAIWILITVLVMAVSPNALFSLLGLLVPLANLVLSIIGALKANKGSAYRYPFALRLIK</sequence>
<dbReference type="Pfam" id="PF09685">
    <property type="entry name" value="MamF_MmsF"/>
    <property type="match status" value="1"/>
</dbReference>
<gene>
    <name evidence="6" type="ORF">AAD027_05725</name>
</gene>
<keyword evidence="3 5" id="KW-1133">Transmembrane helix</keyword>
<dbReference type="InterPro" id="IPR019109">
    <property type="entry name" value="MamF_MmsF"/>
</dbReference>
<dbReference type="EMBL" id="JBBWWT010000002">
    <property type="protein sequence ID" value="MEL1263874.1"/>
    <property type="molecule type" value="Genomic_DNA"/>
</dbReference>
<comment type="subcellular location">
    <subcellularLocation>
        <location evidence="1">Membrane</location>
        <topology evidence="1">Multi-pass membrane protein</topology>
    </subcellularLocation>
</comment>
<evidence type="ECO:0000256" key="2">
    <source>
        <dbReference type="ARBA" id="ARBA00022692"/>
    </source>
</evidence>
<evidence type="ECO:0000256" key="3">
    <source>
        <dbReference type="ARBA" id="ARBA00022989"/>
    </source>
</evidence>
<evidence type="ECO:0000313" key="7">
    <source>
        <dbReference type="Proteomes" id="UP001459204"/>
    </source>
</evidence>
<proteinExistence type="predicted"/>
<evidence type="ECO:0000256" key="4">
    <source>
        <dbReference type="ARBA" id="ARBA00023136"/>
    </source>
</evidence>
<feature type="transmembrane region" description="Helical" evidence="5">
    <location>
        <begin position="80"/>
        <end position="101"/>
    </location>
</feature>
<accession>A0ABU9IY64</accession>
<feature type="transmembrane region" description="Helical" evidence="5">
    <location>
        <begin position="50"/>
        <end position="74"/>
    </location>
</feature>
<feature type="transmembrane region" description="Helical" evidence="5">
    <location>
        <begin position="15"/>
        <end position="36"/>
    </location>
</feature>
<keyword evidence="4 5" id="KW-0472">Membrane</keyword>